<dbReference type="InterPro" id="IPR018289">
    <property type="entry name" value="MULE_transposase_dom"/>
</dbReference>
<organism evidence="3 4">
    <name type="scientific">Paspalum notatum var. saurae</name>
    <dbReference type="NCBI Taxonomy" id="547442"/>
    <lineage>
        <taxon>Eukaryota</taxon>
        <taxon>Viridiplantae</taxon>
        <taxon>Streptophyta</taxon>
        <taxon>Embryophyta</taxon>
        <taxon>Tracheophyta</taxon>
        <taxon>Spermatophyta</taxon>
        <taxon>Magnoliopsida</taxon>
        <taxon>Liliopsida</taxon>
        <taxon>Poales</taxon>
        <taxon>Poaceae</taxon>
        <taxon>PACMAD clade</taxon>
        <taxon>Panicoideae</taxon>
        <taxon>Andropogonodae</taxon>
        <taxon>Paspaleae</taxon>
        <taxon>Paspalinae</taxon>
        <taxon>Paspalum</taxon>
    </lineage>
</organism>
<evidence type="ECO:0000259" key="1">
    <source>
        <dbReference type="Pfam" id="PF03108"/>
    </source>
</evidence>
<gene>
    <name evidence="3" type="ORF">U9M48_038195</name>
</gene>
<protein>
    <recommendedName>
        <fullName evidence="5">Transposase</fullName>
    </recommendedName>
</protein>
<evidence type="ECO:0008006" key="5">
    <source>
        <dbReference type="Google" id="ProtNLM"/>
    </source>
</evidence>
<name>A0AAQ3XA36_PASNO</name>
<sequence>MTPSESPIGLDPDPVAAFRLCVQFSQFTAKFDDSSFVDMPRKYAEWAVDSRCYKMDSLQKDLATKIKLGSCQQPIVWVYDMDMGGETSLVNDSDLSLALFERQVEKRLHLFVDVQDNFGQSTSLSGSAVTEVVTSNAMSAFGTGQVDGNNQTFVAHVIDWNRIEIAPCLEEQIGAALPVMDEDAMYEFLGLRDEDDRAEQARVAAEIEFEKQHDVDDLNLTDAELAVDDEIPGERSVFYDKEDPPMIVGSIYPSTDEFRAALKQHAIKGQFEVGTEKSCKNRFRGFCRANGCHWAIVARLTQDGKHVRVTLNNKKHFCSSTGRIRTKMASYHWVAEKAIPILKKDPYKGAKQLKQELEDKYNVTLGYSTVWAGRQKAAEHIFGTWEESFAYLYNFKAEVELRMPGSVVEIDVQKKDDGIYFHRFFCCFKASIDGFLNGCRPYLSIDSTALNGRWNGHLPSATAIDGNNWMFPIAFGFFNGETNDNWTWFMQQLQKAIGNPPILAISSDACKAIANAVKAVFPWAEHRECFLH</sequence>
<keyword evidence="4" id="KW-1185">Reference proteome</keyword>
<accession>A0AAQ3XA36</accession>
<evidence type="ECO:0000259" key="2">
    <source>
        <dbReference type="Pfam" id="PF10551"/>
    </source>
</evidence>
<dbReference type="InterPro" id="IPR004332">
    <property type="entry name" value="Transposase_MuDR"/>
</dbReference>
<dbReference type="PANTHER" id="PTHR31973:SF195">
    <property type="entry name" value="MUDR FAMILY TRANSPOSASE"/>
    <property type="match status" value="1"/>
</dbReference>
<proteinExistence type="predicted"/>
<feature type="domain" description="MULE transposase" evidence="2">
    <location>
        <begin position="443"/>
        <end position="532"/>
    </location>
</feature>
<evidence type="ECO:0000313" key="3">
    <source>
        <dbReference type="EMBL" id="WVZ92106.1"/>
    </source>
</evidence>
<evidence type="ECO:0000313" key="4">
    <source>
        <dbReference type="Proteomes" id="UP001341281"/>
    </source>
</evidence>
<dbReference type="AlphaFoldDB" id="A0AAQ3XA36"/>
<dbReference type="EMBL" id="CP144753">
    <property type="protein sequence ID" value="WVZ92106.1"/>
    <property type="molecule type" value="Genomic_DNA"/>
</dbReference>
<dbReference type="Proteomes" id="UP001341281">
    <property type="component" value="Chromosome 09"/>
</dbReference>
<reference evidence="3 4" key="1">
    <citation type="submission" date="2024-02" db="EMBL/GenBank/DDBJ databases">
        <title>High-quality chromosome-scale genome assembly of Pensacola bahiagrass (Paspalum notatum Flugge var. saurae).</title>
        <authorList>
            <person name="Vega J.M."/>
            <person name="Podio M."/>
            <person name="Orjuela J."/>
            <person name="Siena L.A."/>
            <person name="Pessino S.C."/>
            <person name="Combes M.C."/>
            <person name="Mariac C."/>
            <person name="Albertini E."/>
            <person name="Pupilli F."/>
            <person name="Ortiz J.P.A."/>
            <person name="Leblanc O."/>
        </authorList>
    </citation>
    <scope>NUCLEOTIDE SEQUENCE [LARGE SCALE GENOMIC DNA]</scope>
    <source>
        <strain evidence="3">R1</strain>
        <tissue evidence="3">Leaf</tissue>
    </source>
</reference>
<dbReference type="PANTHER" id="PTHR31973">
    <property type="entry name" value="POLYPROTEIN, PUTATIVE-RELATED"/>
    <property type="match status" value="1"/>
</dbReference>
<dbReference type="Pfam" id="PF10551">
    <property type="entry name" value="MULE"/>
    <property type="match status" value="1"/>
</dbReference>
<dbReference type="Pfam" id="PF03108">
    <property type="entry name" value="DBD_Tnp_Mut"/>
    <property type="match status" value="1"/>
</dbReference>
<feature type="domain" description="Transposase MuDR plant" evidence="1">
    <location>
        <begin position="246"/>
        <end position="303"/>
    </location>
</feature>